<sequence>MVRWAQRLVAEVLEAGDLAIDLTAGNGTDTLFLARQVGSEGRVFAFDVQLEALQHTGARLTEAGIAWILDGQGDAGTVRLVHDSHARLTEYTQGPARGIMANLGYLPGGDPGLTTRVEITLEALRQALDLLAIGGRMALVVYIGHPPGEEECRAVEEWLQGLSSRYWHILRLQVANRRQAPYLLVVERRG</sequence>
<dbReference type="InterPro" id="IPR029063">
    <property type="entry name" value="SAM-dependent_MTases_sf"/>
</dbReference>
<dbReference type="Pfam" id="PF06962">
    <property type="entry name" value="rRNA_methylase"/>
    <property type="match status" value="1"/>
</dbReference>
<keyword evidence="1" id="KW-0489">Methyltransferase</keyword>
<dbReference type="Proteomes" id="UP000317155">
    <property type="component" value="Unassembled WGS sequence"/>
</dbReference>
<comment type="caution">
    <text evidence="1">The sequence shown here is derived from an EMBL/GenBank/DDBJ whole genome shotgun (WGS) entry which is preliminary data.</text>
</comment>
<dbReference type="SUPFAM" id="SSF53335">
    <property type="entry name" value="S-adenosyl-L-methionine-dependent methyltransferases"/>
    <property type="match status" value="1"/>
</dbReference>
<dbReference type="GO" id="GO:0008168">
    <property type="term" value="F:methyltransferase activity"/>
    <property type="evidence" value="ECO:0007669"/>
    <property type="project" value="UniProtKB-KW"/>
</dbReference>
<evidence type="ECO:0000313" key="1">
    <source>
        <dbReference type="EMBL" id="TRO80370.1"/>
    </source>
</evidence>
<name>A0A550JAT8_9BACT</name>
<dbReference type="OrthoDB" id="9792989at2"/>
<dbReference type="AlphaFoldDB" id="A0A550JAT8"/>
<dbReference type="Gene3D" id="3.40.50.150">
    <property type="entry name" value="Vaccinia Virus protein VP39"/>
    <property type="match status" value="1"/>
</dbReference>
<dbReference type="GO" id="GO:0032259">
    <property type="term" value="P:methylation"/>
    <property type="evidence" value="ECO:0007669"/>
    <property type="project" value="UniProtKB-KW"/>
</dbReference>
<reference evidence="1 2" key="1">
    <citation type="submission" date="2019-07" db="EMBL/GenBank/DDBJ databases">
        <title>Insights of Desulfuromonas acetexigens electromicrobiology.</title>
        <authorList>
            <person name="Katuri K."/>
            <person name="Sapireddy V."/>
            <person name="Shaw D.R."/>
            <person name="Saikaly P."/>
        </authorList>
    </citation>
    <scope>NUCLEOTIDE SEQUENCE [LARGE SCALE GENOMIC DNA]</scope>
    <source>
        <strain evidence="1 2">2873</strain>
    </source>
</reference>
<dbReference type="InterPro" id="IPR010719">
    <property type="entry name" value="MnmM_MeTrfase"/>
</dbReference>
<organism evidence="1 2">
    <name type="scientific">Trichloromonas acetexigens</name>
    <dbReference type="NCBI Taxonomy" id="38815"/>
    <lineage>
        <taxon>Bacteria</taxon>
        <taxon>Pseudomonadati</taxon>
        <taxon>Thermodesulfobacteriota</taxon>
        <taxon>Desulfuromonadia</taxon>
        <taxon>Desulfuromonadales</taxon>
        <taxon>Trichloromonadaceae</taxon>
        <taxon>Trichloromonas</taxon>
    </lineage>
</organism>
<proteinExistence type="predicted"/>
<evidence type="ECO:0000313" key="2">
    <source>
        <dbReference type="Proteomes" id="UP000317155"/>
    </source>
</evidence>
<dbReference type="PANTHER" id="PTHR35276">
    <property type="entry name" value="S-ADENOSYL-L-METHIONINE-DEPENDENT METHYLTRANSFERASES SUPERFAMILY PROTEIN"/>
    <property type="match status" value="1"/>
</dbReference>
<keyword evidence="2" id="KW-1185">Reference proteome</keyword>
<dbReference type="EMBL" id="VJVV01000008">
    <property type="protein sequence ID" value="TRO80370.1"/>
    <property type="molecule type" value="Genomic_DNA"/>
</dbReference>
<gene>
    <name evidence="1" type="ORF">FL622_11940</name>
</gene>
<accession>A0A550JAT8</accession>
<dbReference type="PANTHER" id="PTHR35276:SF1">
    <property type="entry name" value="TRNA (MNM(5)S(2)U34)-METHYLTRANSFERASE, CHLOROPLASTIC"/>
    <property type="match status" value="1"/>
</dbReference>
<protein>
    <submittedName>
        <fullName evidence="1">Methyltransferase</fullName>
    </submittedName>
</protein>
<keyword evidence="1" id="KW-0808">Transferase</keyword>